<feature type="transmembrane region" description="Helical" evidence="4">
    <location>
        <begin position="111"/>
        <end position="129"/>
    </location>
</feature>
<dbReference type="AlphaFoldDB" id="A0A8P4KQJ0"/>
<evidence type="ECO:0000313" key="6">
    <source>
        <dbReference type="Ensembl" id="ENSDLAP00005077029.1"/>
    </source>
</evidence>
<dbReference type="InterPro" id="IPR013106">
    <property type="entry name" value="Ig_V-set"/>
</dbReference>
<keyword evidence="2 4" id="KW-0812">Transmembrane</keyword>
<dbReference type="PANTHER" id="PTHR11860">
    <property type="entry name" value="POLYMERIC-IMMUNOGLOBULIN RECEPTOR"/>
    <property type="match status" value="1"/>
</dbReference>
<dbReference type="Proteomes" id="UP000694389">
    <property type="component" value="Unassembled WGS sequence"/>
</dbReference>
<evidence type="ECO:0000259" key="5">
    <source>
        <dbReference type="Pfam" id="PF07686"/>
    </source>
</evidence>
<organism evidence="6 7">
    <name type="scientific">Dicentrarchus labrax</name>
    <name type="common">European seabass</name>
    <name type="synonym">Morone labrax</name>
    <dbReference type="NCBI Taxonomy" id="13489"/>
    <lineage>
        <taxon>Eukaryota</taxon>
        <taxon>Metazoa</taxon>
        <taxon>Chordata</taxon>
        <taxon>Craniata</taxon>
        <taxon>Vertebrata</taxon>
        <taxon>Euteleostomi</taxon>
        <taxon>Actinopterygii</taxon>
        <taxon>Neopterygii</taxon>
        <taxon>Teleostei</taxon>
        <taxon>Neoteleostei</taxon>
        <taxon>Acanthomorphata</taxon>
        <taxon>Eupercaria</taxon>
        <taxon>Moronidae</taxon>
        <taxon>Dicentrarchus</taxon>
    </lineage>
</organism>
<keyword evidence="7" id="KW-1185">Reference proteome</keyword>
<keyword evidence="3 4" id="KW-0472">Membrane</keyword>
<protein>
    <recommendedName>
        <fullName evidence="5">Immunoglobulin V-set domain-containing protein</fullName>
    </recommendedName>
</protein>
<dbReference type="PANTHER" id="PTHR11860:SF87">
    <property type="entry name" value="CMRF35-LIKE MOLECULE 8"/>
    <property type="match status" value="1"/>
</dbReference>
<evidence type="ECO:0000256" key="3">
    <source>
        <dbReference type="ARBA" id="ARBA00023136"/>
    </source>
</evidence>
<dbReference type="GeneTree" id="ENSGT01100000263788"/>
<dbReference type="SUPFAM" id="SSF48726">
    <property type="entry name" value="Immunoglobulin"/>
    <property type="match status" value="1"/>
</dbReference>
<dbReference type="Ensembl" id="ENSDLAT00005084647.1">
    <property type="protein sequence ID" value="ENSDLAP00005077029.1"/>
    <property type="gene ID" value="ENSDLAG00005031130.1"/>
</dbReference>
<reference evidence="6" key="1">
    <citation type="submission" date="2025-08" db="UniProtKB">
        <authorList>
            <consortium name="Ensembl"/>
        </authorList>
    </citation>
    <scope>IDENTIFICATION</scope>
</reference>
<comment type="subcellular location">
    <subcellularLocation>
        <location evidence="1">Membrane</location>
    </subcellularLocation>
</comment>
<evidence type="ECO:0000313" key="7">
    <source>
        <dbReference type="Proteomes" id="UP000694389"/>
    </source>
</evidence>
<dbReference type="GO" id="GO:0004888">
    <property type="term" value="F:transmembrane signaling receptor activity"/>
    <property type="evidence" value="ECO:0007669"/>
    <property type="project" value="TreeGrafter"/>
</dbReference>
<keyword evidence="4" id="KW-1133">Transmembrane helix</keyword>
<dbReference type="InterPro" id="IPR036179">
    <property type="entry name" value="Ig-like_dom_sf"/>
</dbReference>
<evidence type="ECO:0000256" key="4">
    <source>
        <dbReference type="SAM" id="Phobius"/>
    </source>
</evidence>
<evidence type="ECO:0000256" key="1">
    <source>
        <dbReference type="ARBA" id="ARBA00004370"/>
    </source>
</evidence>
<sequence>MNSLDGNTLVNAQTIVYTGTGGGAVKVKCFSYYGGRKFFCKEGCNQEDILIQTTGVTAHNGRYSMTYDGTFTGGNVFVTITQLTKSDSGLYWCGSGAQYQLIEIIIVDGEFLFKVIKMFFLILLLNFFYQRVLFKIKMFSLSSSHSFHLTQDSTGVVWTDLSYQTLTRSLGSLSQMVSFHLKWIENE</sequence>
<proteinExistence type="predicted"/>
<reference evidence="6" key="2">
    <citation type="submission" date="2025-09" db="UniProtKB">
        <authorList>
            <consortium name="Ensembl"/>
        </authorList>
    </citation>
    <scope>IDENTIFICATION</scope>
</reference>
<dbReference type="Pfam" id="PF07686">
    <property type="entry name" value="V-set"/>
    <property type="match status" value="1"/>
</dbReference>
<feature type="domain" description="Immunoglobulin V-set" evidence="5">
    <location>
        <begin position="20"/>
        <end position="97"/>
    </location>
</feature>
<dbReference type="InterPro" id="IPR050671">
    <property type="entry name" value="CD300_family_receptors"/>
</dbReference>
<dbReference type="Gene3D" id="2.60.40.10">
    <property type="entry name" value="Immunoglobulins"/>
    <property type="match status" value="1"/>
</dbReference>
<evidence type="ECO:0000256" key="2">
    <source>
        <dbReference type="ARBA" id="ARBA00022692"/>
    </source>
</evidence>
<accession>A0A8P4KQJ0</accession>
<dbReference type="InterPro" id="IPR013783">
    <property type="entry name" value="Ig-like_fold"/>
</dbReference>
<name>A0A8P4KQJ0_DICLA</name>
<dbReference type="GO" id="GO:0005886">
    <property type="term" value="C:plasma membrane"/>
    <property type="evidence" value="ECO:0007669"/>
    <property type="project" value="TreeGrafter"/>
</dbReference>